<organism evidence="1 2">
    <name type="scientific">Aureobasidium pullulans</name>
    <name type="common">Black yeast</name>
    <name type="synonym">Pullularia pullulans</name>
    <dbReference type="NCBI Taxonomy" id="5580"/>
    <lineage>
        <taxon>Eukaryota</taxon>
        <taxon>Fungi</taxon>
        <taxon>Dikarya</taxon>
        <taxon>Ascomycota</taxon>
        <taxon>Pezizomycotina</taxon>
        <taxon>Dothideomycetes</taxon>
        <taxon>Dothideomycetidae</taxon>
        <taxon>Dothideales</taxon>
        <taxon>Saccotheciaceae</taxon>
        <taxon>Aureobasidium</taxon>
    </lineage>
</organism>
<reference evidence="1 2" key="1">
    <citation type="submission" date="2018-10" db="EMBL/GenBank/DDBJ databases">
        <title>Fifty Aureobasidium pullulans genomes reveal a recombining polyextremotolerant generalist.</title>
        <authorList>
            <person name="Gostincar C."/>
            <person name="Turk M."/>
            <person name="Zajc J."/>
            <person name="Gunde-Cimerman N."/>
        </authorList>
    </citation>
    <scope>NUCLEOTIDE SEQUENCE [LARGE SCALE GENOMIC DNA]</scope>
    <source>
        <strain evidence="1 2">EXF-10507</strain>
    </source>
</reference>
<accession>A0A4S9AXP5</accession>
<comment type="caution">
    <text evidence="1">The sequence shown here is derived from an EMBL/GenBank/DDBJ whole genome shotgun (WGS) entry which is preliminary data.</text>
</comment>
<proteinExistence type="predicted"/>
<name>A0A4S9AXP5_AURPU</name>
<dbReference type="EMBL" id="QZAR01000205">
    <property type="protein sequence ID" value="THW84834.1"/>
    <property type="molecule type" value="Genomic_DNA"/>
</dbReference>
<evidence type="ECO:0000313" key="2">
    <source>
        <dbReference type="Proteomes" id="UP000304928"/>
    </source>
</evidence>
<evidence type="ECO:0000313" key="1">
    <source>
        <dbReference type="EMBL" id="THW84834.1"/>
    </source>
</evidence>
<dbReference type="Proteomes" id="UP000304928">
    <property type="component" value="Unassembled WGS sequence"/>
</dbReference>
<gene>
    <name evidence="1" type="ORF">D6D15_08528</name>
</gene>
<sequence>MIRHIQHELHLPLLDQRELLYPGLLSEVIRRKGSVDVDTAPNNRYNINNKTFEDASIYCYGTRTLDPSRRWPPVRSVRPGALAALATGQSTTQQSRAAMTPDQRARLGYNTYSDLDIPGTSTDIMYMTQFVLKLDLEEVLGKTSPSGLATLAVVSNLGYSRPRQPIHCAERSPHRAEQQSLGHTPMEQKIDKRMAAYSNKFSAPGIISDLTDVDTDVLTQCICSELRVVNYYKDRQHIDIKSARNLESVESFIDDME</sequence>
<dbReference type="AlphaFoldDB" id="A0A4S9AXP5"/>
<protein>
    <submittedName>
        <fullName evidence="1">Uncharacterized protein</fullName>
    </submittedName>
</protein>